<evidence type="ECO:0000256" key="2">
    <source>
        <dbReference type="SAM" id="Phobius"/>
    </source>
</evidence>
<name>A0A1S1PU15_9ACTN</name>
<dbReference type="SUPFAM" id="SSF56112">
    <property type="entry name" value="Protein kinase-like (PK-like)"/>
    <property type="match status" value="1"/>
</dbReference>
<reference evidence="5" key="1">
    <citation type="submission" date="2016-07" db="EMBL/GenBank/DDBJ databases">
        <title>Frankia sp. NRRL B-16219 Genome sequencing.</title>
        <authorList>
            <person name="Ghodhbane-Gtari F."/>
            <person name="Swanson E."/>
            <person name="Gueddou A."/>
            <person name="Louati M."/>
            <person name="Nouioui I."/>
            <person name="Hezbri K."/>
            <person name="Abebe-Akele F."/>
            <person name="Simpson S."/>
            <person name="Morris K."/>
            <person name="Thomas K."/>
            <person name="Gtari M."/>
            <person name="Tisa L.S."/>
        </authorList>
    </citation>
    <scope>NUCLEOTIDE SEQUENCE [LARGE SCALE GENOMIC DNA]</scope>
    <source>
        <strain evidence="5">NRRL B-16219</strain>
    </source>
</reference>
<sequence>MHGRRYDAGAGEVWAGRIERLGMDVTIRYVRLPADSLLRAEAFDEAQLLLGIRHPHLASVVDVIRTPDGLAVATEPVHEAVSLSRLLGARGRLDPGEVVTIGLPAAQALAEVHAAGLHHGGLTALDILLEPNGRPVLTGAGIAALTDPGVSASEDVHDLADLLLGAMRQATGPDAAAVAVAVAMALVDDPRRRPSAAELAAGLARSATPLPVRMTDVPPGAAGVVEVDPEPGRPADGGNAAPVDQGDLLDPDESLRGEAGDSGDPDPWSAAEDVAWPGDPATGDPATGDRGFEGDPGSAAGPPETPRPAGRDDPYGLYLATGQVIPDEDEEPPPPGAGGPAPREADAEGIRPPHDGRTAPAEPADLVGSLRPVNHDRAGTRRRAGRAAAPARARGTTHSPAPRAARARRAAGERAGGRRRHPVLFPVLAGVGLVIVAIAALLLAHDSGSDATRQPVPTGSTARADPTASPVSGQTPEQVWRAVLDELNTARSKAFERADETALDLADAPGSAVLESDRASIREMVRRRGRSTPVRIEIVDVVVREEEADRVVLRVTEIVGAYDFVGEAGDVLAQQPASPPETKDLTLWRTEAGWRQAESVKTAPS</sequence>
<keyword evidence="2" id="KW-0472">Membrane</keyword>
<dbReference type="InterPro" id="IPR011009">
    <property type="entry name" value="Kinase-like_dom_sf"/>
</dbReference>
<dbReference type="InterPro" id="IPR001245">
    <property type="entry name" value="Ser-Thr/Tyr_kinase_cat_dom"/>
</dbReference>
<feature type="compositionally biased region" description="Basic and acidic residues" evidence="1">
    <location>
        <begin position="343"/>
        <end position="357"/>
    </location>
</feature>
<protein>
    <recommendedName>
        <fullName evidence="3">Protein kinase domain-containing protein</fullName>
    </recommendedName>
</protein>
<feature type="transmembrane region" description="Helical" evidence="2">
    <location>
        <begin position="423"/>
        <end position="444"/>
    </location>
</feature>
<evidence type="ECO:0000256" key="1">
    <source>
        <dbReference type="SAM" id="MobiDB-lite"/>
    </source>
</evidence>
<dbReference type="AlphaFoldDB" id="A0A1S1PU15"/>
<dbReference type="GO" id="GO:0004672">
    <property type="term" value="F:protein kinase activity"/>
    <property type="evidence" value="ECO:0007669"/>
    <property type="project" value="InterPro"/>
</dbReference>
<evidence type="ECO:0000313" key="4">
    <source>
        <dbReference type="EMBL" id="OHV25160.1"/>
    </source>
</evidence>
<gene>
    <name evidence="4" type="ORF">BBK14_22580</name>
</gene>
<accession>A0A1S1PU15</accession>
<proteinExistence type="predicted"/>
<organism evidence="4 5">
    <name type="scientific">Parafrankia soli</name>
    <dbReference type="NCBI Taxonomy" id="2599596"/>
    <lineage>
        <taxon>Bacteria</taxon>
        <taxon>Bacillati</taxon>
        <taxon>Actinomycetota</taxon>
        <taxon>Actinomycetes</taxon>
        <taxon>Frankiales</taxon>
        <taxon>Frankiaceae</taxon>
        <taxon>Parafrankia</taxon>
    </lineage>
</organism>
<keyword evidence="5" id="KW-1185">Reference proteome</keyword>
<comment type="caution">
    <text evidence="4">The sequence shown here is derived from an EMBL/GenBank/DDBJ whole genome shotgun (WGS) entry which is preliminary data.</text>
</comment>
<keyword evidence="2" id="KW-0812">Transmembrane</keyword>
<dbReference type="Gene3D" id="1.10.510.10">
    <property type="entry name" value="Transferase(Phosphotransferase) domain 1"/>
    <property type="match status" value="1"/>
</dbReference>
<feature type="region of interest" description="Disordered" evidence="1">
    <location>
        <begin position="448"/>
        <end position="477"/>
    </location>
</feature>
<dbReference type="Gene3D" id="3.30.200.20">
    <property type="entry name" value="Phosphorylase Kinase, domain 1"/>
    <property type="match status" value="1"/>
</dbReference>
<dbReference type="EMBL" id="MAXA01000232">
    <property type="protein sequence ID" value="OHV25160.1"/>
    <property type="molecule type" value="Genomic_DNA"/>
</dbReference>
<feature type="region of interest" description="Disordered" evidence="1">
    <location>
        <begin position="210"/>
        <end position="417"/>
    </location>
</feature>
<feature type="domain" description="Protein kinase" evidence="3">
    <location>
        <begin position="1"/>
        <end position="269"/>
    </location>
</feature>
<dbReference type="PROSITE" id="PS50011">
    <property type="entry name" value="PROTEIN_KINASE_DOM"/>
    <property type="match status" value="1"/>
</dbReference>
<keyword evidence="2" id="KW-1133">Transmembrane helix</keyword>
<evidence type="ECO:0000313" key="5">
    <source>
        <dbReference type="Proteomes" id="UP000179769"/>
    </source>
</evidence>
<evidence type="ECO:0000259" key="3">
    <source>
        <dbReference type="PROSITE" id="PS50011"/>
    </source>
</evidence>
<feature type="compositionally biased region" description="Polar residues" evidence="1">
    <location>
        <begin position="449"/>
        <end position="461"/>
    </location>
</feature>
<feature type="compositionally biased region" description="Low complexity" evidence="1">
    <location>
        <begin position="386"/>
        <end position="397"/>
    </location>
</feature>
<dbReference type="Pfam" id="PF07714">
    <property type="entry name" value="PK_Tyr_Ser-Thr"/>
    <property type="match status" value="1"/>
</dbReference>
<dbReference type="InterPro" id="IPR000719">
    <property type="entry name" value="Prot_kinase_dom"/>
</dbReference>
<dbReference type="GO" id="GO:0005524">
    <property type="term" value="F:ATP binding"/>
    <property type="evidence" value="ECO:0007669"/>
    <property type="project" value="InterPro"/>
</dbReference>
<dbReference type="Proteomes" id="UP000179769">
    <property type="component" value="Unassembled WGS sequence"/>
</dbReference>